<reference evidence="1 2" key="1">
    <citation type="submission" date="2016-10" db="EMBL/GenBank/DDBJ databases">
        <authorList>
            <person name="de Groot N.N."/>
        </authorList>
    </citation>
    <scope>NUCLEOTIDE SEQUENCE [LARGE SCALE GENOMIC DNA]</scope>
    <source>
        <strain evidence="1 2">DSM 45514</strain>
    </source>
</reference>
<dbReference type="InterPro" id="IPR014752">
    <property type="entry name" value="Arrestin-like_C"/>
</dbReference>
<evidence type="ECO:0000313" key="2">
    <source>
        <dbReference type="Proteomes" id="UP000199387"/>
    </source>
</evidence>
<dbReference type="RefSeq" id="WP_176757885.1">
    <property type="nucleotide sequence ID" value="NZ_FMZA01000007.1"/>
</dbReference>
<keyword evidence="2" id="KW-1185">Reference proteome</keyword>
<dbReference type="InterPro" id="IPR009776">
    <property type="entry name" value="Spore_0_M"/>
</dbReference>
<dbReference type="EMBL" id="FMZA01000007">
    <property type="protein sequence ID" value="SDC41343.1"/>
    <property type="molecule type" value="Genomic_DNA"/>
</dbReference>
<evidence type="ECO:0000313" key="1">
    <source>
        <dbReference type="EMBL" id="SDC41343.1"/>
    </source>
</evidence>
<gene>
    <name evidence="1" type="ORF">SAMN04488112_107182</name>
</gene>
<dbReference type="AlphaFoldDB" id="A0A1G6LDS4"/>
<protein>
    <submittedName>
        <fullName evidence="1">Sporulation-control protein</fullName>
    </submittedName>
</protein>
<name>A0A1G6LDS4_9BACL</name>
<accession>A0A1G6LDS4</accession>
<dbReference type="Proteomes" id="UP000199387">
    <property type="component" value="Unassembled WGS sequence"/>
</dbReference>
<organism evidence="1 2">
    <name type="scientific">Melghirimyces thermohalophilus</name>
    <dbReference type="NCBI Taxonomy" id="1236220"/>
    <lineage>
        <taxon>Bacteria</taxon>
        <taxon>Bacillati</taxon>
        <taxon>Bacillota</taxon>
        <taxon>Bacilli</taxon>
        <taxon>Bacillales</taxon>
        <taxon>Thermoactinomycetaceae</taxon>
        <taxon>Melghirimyces</taxon>
    </lineage>
</organism>
<dbReference type="STRING" id="1236220.SAMN04488112_107182"/>
<dbReference type="PANTHER" id="PTHR40053:SF1">
    <property type="entry name" value="SPORULATION-CONTROL PROTEIN SPO0M"/>
    <property type="match status" value="1"/>
</dbReference>
<sequence length="311" mass="34707">MIKNLMAKLGKGAARVDLVLDQEDYLPGDLVTGELVIQGGTVEQKINEILVDLTLLIRVKGKDFSHLIQQFPFYESFTIQPGEQKRFPFSCELPRDLPVSGNQVAYFFVTHLDIASGVDHSDRDYIQIHPPSSLQKVLDALNELGLREKYESRSFNGYAQEFELFPTTFLNGQVEEVEFVAGVETSGLRLLLEVDVYSWSGEREVRREIWLDHTLIQDPEALRNHLENILQEMVESPSSFRMPTSLYGGHKHSGLSKWSGAIGGFAAGALGAVVLSELMDDGEEIVSEATEALDEETGLFEDMGDFFGADD</sequence>
<dbReference type="Gene3D" id="2.60.40.640">
    <property type="match status" value="1"/>
</dbReference>
<proteinExistence type="predicted"/>
<dbReference type="PANTHER" id="PTHR40053">
    <property type="entry name" value="SPORULATION-CONTROL PROTEIN SPO0M"/>
    <property type="match status" value="1"/>
</dbReference>
<dbReference type="Pfam" id="PF07070">
    <property type="entry name" value="Spo0M"/>
    <property type="match status" value="1"/>
</dbReference>